<evidence type="ECO:0000313" key="4">
    <source>
        <dbReference type="Proteomes" id="UP000292884"/>
    </source>
</evidence>
<dbReference type="EMBL" id="SJSK01000003">
    <property type="protein sequence ID" value="TCC90211.1"/>
    <property type="molecule type" value="Genomic_DNA"/>
</dbReference>
<organism evidence="3 4">
    <name type="scientific">Pedobacter frigiditerrae</name>
    <dbReference type="NCBI Taxonomy" id="2530452"/>
    <lineage>
        <taxon>Bacteria</taxon>
        <taxon>Pseudomonadati</taxon>
        <taxon>Bacteroidota</taxon>
        <taxon>Sphingobacteriia</taxon>
        <taxon>Sphingobacteriales</taxon>
        <taxon>Sphingobacteriaceae</taxon>
        <taxon>Pedobacter</taxon>
    </lineage>
</organism>
<reference evidence="3 4" key="1">
    <citation type="submission" date="2019-02" db="EMBL/GenBank/DDBJ databases">
        <title>Pedobacter sp. RP-1-13 sp. nov., isolated from Arctic soil.</title>
        <authorList>
            <person name="Dahal R.H."/>
        </authorList>
    </citation>
    <scope>NUCLEOTIDE SEQUENCE [LARGE SCALE GENOMIC DNA]</scope>
    <source>
        <strain evidence="3 4">RP-1-13</strain>
    </source>
</reference>
<feature type="signal peptide" evidence="2">
    <location>
        <begin position="1"/>
        <end position="21"/>
    </location>
</feature>
<evidence type="ECO:0000256" key="1">
    <source>
        <dbReference type="SAM" id="MobiDB-lite"/>
    </source>
</evidence>
<sequence>MKNISCLLICLLLLACGQGERTETKTEKDTTKQAAAAENSQEPETTNPNSVAAIKQAYATSVNLIQSGQLDSVSYNYNCQQERSGKIVYFSKNGKLMMIKHSYNEYSHFEATDQYFVNDNQLYFAHLNSLVWSFVAGEGDGATKDDITESRLYVVDNHAILCLEKKFTIRKNAKDNPKAENVPNKVVNCKPVNGLLKDFDALVSFKDKGNKDCLGK</sequence>
<comment type="caution">
    <text evidence="3">The sequence shown here is derived from an EMBL/GenBank/DDBJ whole genome shotgun (WGS) entry which is preliminary data.</text>
</comment>
<feature type="region of interest" description="Disordered" evidence="1">
    <location>
        <begin position="23"/>
        <end position="48"/>
    </location>
</feature>
<keyword evidence="2" id="KW-0732">Signal</keyword>
<keyword evidence="4" id="KW-1185">Reference proteome</keyword>
<dbReference type="RefSeq" id="WP_131553613.1">
    <property type="nucleotide sequence ID" value="NZ_SJSK01000003.1"/>
</dbReference>
<dbReference type="AlphaFoldDB" id="A0A4R0MT40"/>
<dbReference type="Proteomes" id="UP000292884">
    <property type="component" value="Unassembled WGS sequence"/>
</dbReference>
<proteinExistence type="predicted"/>
<evidence type="ECO:0000256" key="2">
    <source>
        <dbReference type="SAM" id="SignalP"/>
    </source>
</evidence>
<evidence type="ECO:0000313" key="3">
    <source>
        <dbReference type="EMBL" id="TCC90211.1"/>
    </source>
</evidence>
<name>A0A4R0MT40_9SPHI</name>
<feature type="chain" id="PRO_5020809523" evidence="2">
    <location>
        <begin position="22"/>
        <end position="216"/>
    </location>
</feature>
<gene>
    <name evidence="3" type="ORF">EZ428_13095</name>
</gene>
<accession>A0A4R0MT40</accession>
<feature type="compositionally biased region" description="Polar residues" evidence="1">
    <location>
        <begin position="39"/>
        <end position="48"/>
    </location>
</feature>
<dbReference type="PROSITE" id="PS51257">
    <property type="entry name" value="PROKAR_LIPOPROTEIN"/>
    <property type="match status" value="1"/>
</dbReference>
<dbReference type="OrthoDB" id="853657at2"/>
<protein>
    <submittedName>
        <fullName evidence="3">Uncharacterized protein</fullName>
    </submittedName>
</protein>